<organism evidence="1 2">
    <name type="scientific">Caerostris darwini</name>
    <dbReference type="NCBI Taxonomy" id="1538125"/>
    <lineage>
        <taxon>Eukaryota</taxon>
        <taxon>Metazoa</taxon>
        <taxon>Ecdysozoa</taxon>
        <taxon>Arthropoda</taxon>
        <taxon>Chelicerata</taxon>
        <taxon>Arachnida</taxon>
        <taxon>Araneae</taxon>
        <taxon>Araneomorphae</taxon>
        <taxon>Entelegynae</taxon>
        <taxon>Araneoidea</taxon>
        <taxon>Araneidae</taxon>
        <taxon>Caerostris</taxon>
    </lineage>
</organism>
<reference evidence="1 2" key="1">
    <citation type="submission" date="2021-06" db="EMBL/GenBank/DDBJ databases">
        <title>Caerostris darwini draft genome.</title>
        <authorList>
            <person name="Kono N."/>
            <person name="Arakawa K."/>
        </authorList>
    </citation>
    <scope>NUCLEOTIDE SEQUENCE [LARGE SCALE GENOMIC DNA]</scope>
</reference>
<dbReference type="GO" id="GO:0043295">
    <property type="term" value="F:glutathione binding"/>
    <property type="evidence" value="ECO:0007669"/>
    <property type="project" value="TreeGrafter"/>
</dbReference>
<dbReference type="AlphaFoldDB" id="A0AAV4NPN0"/>
<gene>
    <name evidence="1" type="ORF">CDAR_86401</name>
</gene>
<dbReference type="Gene3D" id="1.10.1080.10">
    <property type="entry name" value="Glutathione Synthetase, Chain A, domain 3"/>
    <property type="match status" value="1"/>
</dbReference>
<dbReference type="InterPro" id="IPR005615">
    <property type="entry name" value="Glutathione_synthase"/>
</dbReference>
<dbReference type="PANTHER" id="PTHR11130">
    <property type="entry name" value="GLUTATHIONE SYNTHETASE"/>
    <property type="match status" value="1"/>
</dbReference>
<dbReference type="InterPro" id="IPR014042">
    <property type="entry name" value="Glutathione_synthase_a-hlx"/>
</dbReference>
<dbReference type="GO" id="GO:0005829">
    <property type="term" value="C:cytosol"/>
    <property type="evidence" value="ECO:0007669"/>
    <property type="project" value="TreeGrafter"/>
</dbReference>
<proteinExistence type="predicted"/>
<protein>
    <submittedName>
        <fullName evidence="1">Uncharacterized protein</fullName>
    </submittedName>
</protein>
<evidence type="ECO:0000313" key="1">
    <source>
        <dbReference type="EMBL" id="GIX85646.1"/>
    </source>
</evidence>
<dbReference type="GO" id="GO:0005524">
    <property type="term" value="F:ATP binding"/>
    <property type="evidence" value="ECO:0007669"/>
    <property type="project" value="InterPro"/>
</dbReference>
<comment type="caution">
    <text evidence="1">The sequence shown here is derived from an EMBL/GenBank/DDBJ whole genome shotgun (WGS) entry which is preliminary data.</text>
</comment>
<dbReference type="EMBL" id="BPLQ01001808">
    <property type="protein sequence ID" value="GIX85646.1"/>
    <property type="molecule type" value="Genomic_DNA"/>
</dbReference>
<evidence type="ECO:0000313" key="2">
    <source>
        <dbReference type="Proteomes" id="UP001054837"/>
    </source>
</evidence>
<dbReference type="SUPFAM" id="SSF56059">
    <property type="entry name" value="Glutathione synthetase ATP-binding domain-like"/>
    <property type="match status" value="1"/>
</dbReference>
<sequence length="140" mass="16087">MEGHILNTRYGLDDENIISISQDAKDFALFKGISMRTSDLGQDVRVPIPIFALFHRLFYGLVQKVNDLQPYLNYIIHKIAHCKDILKECLSSTIEVDEFTRNIFKIYEAVEKDESFIGLIRSDYLLNSDSDGRITGIKQV</sequence>
<name>A0AAV4NPN0_9ARAC</name>
<dbReference type="GO" id="GO:0004363">
    <property type="term" value="F:glutathione synthase activity"/>
    <property type="evidence" value="ECO:0007669"/>
    <property type="project" value="InterPro"/>
</dbReference>
<dbReference type="PANTHER" id="PTHR11130:SF0">
    <property type="entry name" value="GLUTATHIONE SYNTHETASE"/>
    <property type="match status" value="1"/>
</dbReference>
<dbReference type="Proteomes" id="UP001054837">
    <property type="component" value="Unassembled WGS sequence"/>
</dbReference>
<accession>A0AAV4NPN0</accession>
<keyword evidence="2" id="KW-1185">Reference proteome</keyword>
<dbReference type="Pfam" id="PF03917">
    <property type="entry name" value="GSH_synth_ATP"/>
    <property type="match status" value="1"/>
</dbReference>